<gene>
    <name evidence="3" type="ORF">I41_19140</name>
</gene>
<accession>A0A517TWI2</accession>
<keyword evidence="4" id="KW-1185">Reference proteome</keyword>
<sequence length="191" mass="21754">MRIKLFRLMVRNAVEFAAIFGVWYALLDLLDSGQLRAPTMTALILAAAWAKTLFFGVENIRQLWQATALNTPYYKFMLLMLVNMWQIMASFALDFHLLYRQAKSSFGGVNETLAGAELVFEFFYYSALNFMFFGYGDITPQSIPAKLLTLSEITLAFVTVIFLLSDFISLKDSLRSGEPRREKPGQQKMAP</sequence>
<dbReference type="KEGG" id="llh:I41_19140"/>
<keyword evidence="1" id="KW-0472">Membrane</keyword>
<dbReference type="EMBL" id="CP036339">
    <property type="protein sequence ID" value="QDT72732.1"/>
    <property type="molecule type" value="Genomic_DNA"/>
</dbReference>
<protein>
    <recommendedName>
        <fullName evidence="2">Potassium channel domain-containing protein</fullName>
    </recommendedName>
</protein>
<feature type="transmembrane region" description="Helical" evidence="1">
    <location>
        <begin position="147"/>
        <end position="170"/>
    </location>
</feature>
<feature type="transmembrane region" description="Helical" evidence="1">
    <location>
        <begin position="12"/>
        <end position="30"/>
    </location>
</feature>
<dbReference type="AlphaFoldDB" id="A0A517TWI2"/>
<dbReference type="OrthoDB" id="9813518at2"/>
<feature type="transmembrane region" description="Helical" evidence="1">
    <location>
        <begin position="113"/>
        <end position="135"/>
    </location>
</feature>
<feature type="transmembrane region" description="Helical" evidence="1">
    <location>
        <begin position="72"/>
        <end position="93"/>
    </location>
</feature>
<proteinExistence type="predicted"/>
<keyword evidence="1" id="KW-0812">Transmembrane</keyword>
<evidence type="ECO:0000313" key="4">
    <source>
        <dbReference type="Proteomes" id="UP000317909"/>
    </source>
</evidence>
<evidence type="ECO:0000259" key="2">
    <source>
        <dbReference type="Pfam" id="PF07885"/>
    </source>
</evidence>
<feature type="domain" description="Potassium channel" evidence="2">
    <location>
        <begin position="119"/>
        <end position="169"/>
    </location>
</feature>
<dbReference type="Proteomes" id="UP000317909">
    <property type="component" value="Chromosome"/>
</dbReference>
<reference evidence="3 4" key="1">
    <citation type="submission" date="2019-02" db="EMBL/GenBank/DDBJ databases">
        <title>Deep-cultivation of Planctomycetes and their phenomic and genomic characterization uncovers novel biology.</title>
        <authorList>
            <person name="Wiegand S."/>
            <person name="Jogler M."/>
            <person name="Boedeker C."/>
            <person name="Pinto D."/>
            <person name="Vollmers J."/>
            <person name="Rivas-Marin E."/>
            <person name="Kohn T."/>
            <person name="Peeters S.H."/>
            <person name="Heuer A."/>
            <person name="Rast P."/>
            <person name="Oberbeckmann S."/>
            <person name="Bunk B."/>
            <person name="Jeske O."/>
            <person name="Meyerdierks A."/>
            <person name="Storesund J.E."/>
            <person name="Kallscheuer N."/>
            <person name="Luecker S."/>
            <person name="Lage O.M."/>
            <person name="Pohl T."/>
            <person name="Merkel B.J."/>
            <person name="Hornburger P."/>
            <person name="Mueller R.-W."/>
            <person name="Bruemmer F."/>
            <person name="Labrenz M."/>
            <person name="Spormann A.M."/>
            <person name="Op den Camp H."/>
            <person name="Overmann J."/>
            <person name="Amann R."/>
            <person name="Jetten M.S.M."/>
            <person name="Mascher T."/>
            <person name="Medema M.H."/>
            <person name="Devos D.P."/>
            <person name="Kaster A.-K."/>
            <person name="Ovreas L."/>
            <person name="Rohde M."/>
            <person name="Galperin M.Y."/>
            <person name="Jogler C."/>
        </authorList>
    </citation>
    <scope>NUCLEOTIDE SEQUENCE [LARGE SCALE GENOMIC DNA]</scope>
    <source>
        <strain evidence="3 4">I41</strain>
    </source>
</reference>
<name>A0A517TWI2_9BACT</name>
<dbReference type="SUPFAM" id="SSF81324">
    <property type="entry name" value="Voltage-gated potassium channels"/>
    <property type="match status" value="1"/>
</dbReference>
<dbReference type="Pfam" id="PF07885">
    <property type="entry name" value="Ion_trans_2"/>
    <property type="match status" value="1"/>
</dbReference>
<evidence type="ECO:0000256" key="1">
    <source>
        <dbReference type="SAM" id="Phobius"/>
    </source>
</evidence>
<dbReference type="Gene3D" id="1.10.287.70">
    <property type="match status" value="1"/>
</dbReference>
<evidence type="ECO:0000313" key="3">
    <source>
        <dbReference type="EMBL" id="QDT72732.1"/>
    </source>
</evidence>
<organism evidence="3 4">
    <name type="scientific">Lacipirellula limnantheis</name>
    <dbReference type="NCBI Taxonomy" id="2528024"/>
    <lineage>
        <taxon>Bacteria</taxon>
        <taxon>Pseudomonadati</taxon>
        <taxon>Planctomycetota</taxon>
        <taxon>Planctomycetia</taxon>
        <taxon>Pirellulales</taxon>
        <taxon>Lacipirellulaceae</taxon>
        <taxon>Lacipirellula</taxon>
    </lineage>
</organism>
<dbReference type="InterPro" id="IPR013099">
    <property type="entry name" value="K_chnl_dom"/>
</dbReference>
<feature type="transmembrane region" description="Helical" evidence="1">
    <location>
        <begin position="42"/>
        <end position="60"/>
    </location>
</feature>
<keyword evidence="1" id="KW-1133">Transmembrane helix</keyword>
<dbReference type="RefSeq" id="WP_145432270.1">
    <property type="nucleotide sequence ID" value="NZ_CP036339.1"/>
</dbReference>